<proteinExistence type="predicted"/>
<dbReference type="PANTHER" id="PTHR46890:SF48">
    <property type="entry name" value="RNA-DIRECTED DNA POLYMERASE"/>
    <property type="match status" value="1"/>
</dbReference>
<comment type="caution">
    <text evidence="2">The sequence shown here is derived from an EMBL/GenBank/DDBJ whole genome shotgun (WGS) entry which is preliminary data.</text>
</comment>
<dbReference type="InterPro" id="IPR052343">
    <property type="entry name" value="Retrotransposon-Effector_Assoc"/>
</dbReference>
<dbReference type="Pfam" id="PF00078">
    <property type="entry name" value="RVT_1"/>
    <property type="match status" value="1"/>
</dbReference>
<dbReference type="InterPro" id="IPR000477">
    <property type="entry name" value="RT_dom"/>
</dbReference>
<evidence type="ECO:0000259" key="1">
    <source>
        <dbReference type="Pfam" id="PF00078"/>
    </source>
</evidence>
<dbReference type="EMBL" id="JANJYI010000003">
    <property type="protein sequence ID" value="KAK2657861.1"/>
    <property type="molecule type" value="Genomic_DNA"/>
</dbReference>
<dbReference type="CDD" id="cd01650">
    <property type="entry name" value="RT_nLTR_like"/>
    <property type="match status" value="1"/>
</dbReference>
<feature type="domain" description="Reverse transcriptase" evidence="1">
    <location>
        <begin position="186"/>
        <end position="420"/>
    </location>
</feature>
<accession>A0AAD9XES7</accession>
<organism evidence="2 3">
    <name type="scientific">Dipteronia dyeriana</name>
    <dbReference type="NCBI Taxonomy" id="168575"/>
    <lineage>
        <taxon>Eukaryota</taxon>
        <taxon>Viridiplantae</taxon>
        <taxon>Streptophyta</taxon>
        <taxon>Embryophyta</taxon>
        <taxon>Tracheophyta</taxon>
        <taxon>Spermatophyta</taxon>
        <taxon>Magnoliopsida</taxon>
        <taxon>eudicotyledons</taxon>
        <taxon>Gunneridae</taxon>
        <taxon>Pentapetalae</taxon>
        <taxon>rosids</taxon>
        <taxon>malvids</taxon>
        <taxon>Sapindales</taxon>
        <taxon>Sapindaceae</taxon>
        <taxon>Hippocastanoideae</taxon>
        <taxon>Acereae</taxon>
        <taxon>Dipteronia</taxon>
    </lineage>
</organism>
<reference evidence="2" key="1">
    <citation type="journal article" date="2023" name="Plant J.">
        <title>Genome sequences and population genomics provide insights into the demographic history, inbreeding, and mutation load of two 'living fossil' tree species of Dipteronia.</title>
        <authorList>
            <person name="Feng Y."/>
            <person name="Comes H.P."/>
            <person name="Chen J."/>
            <person name="Zhu S."/>
            <person name="Lu R."/>
            <person name="Zhang X."/>
            <person name="Li P."/>
            <person name="Qiu J."/>
            <person name="Olsen K.M."/>
            <person name="Qiu Y."/>
        </authorList>
    </citation>
    <scope>NUCLEOTIDE SEQUENCE</scope>
    <source>
        <strain evidence="2">KIB01</strain>
    </source>
</reference>
<sequence length="450" mass="51496">MQEVSGGDSLIRMVNKLLVCSKKLSHWNKSNKWVMQHNIGELACFGEMGGSLDWDRRRRVEKELEDLVRCDEIFWRRHSRASWMRDGDHITKFFHANAFSRRTHNKISGSLDVKSNWKEGDTDMADIIGGYFSNIFSSSCLFDYFLPKILGGGGDDVTKLCLECFNDGRSVDMINLTLVCLIPKVKKVERVTTLRPISLCIVLYKCTSKALANRLQKLLDKVISESQCAFIPGRLITDKAMVGFECKHYFRQKVNSKKGFMVLKLDMAKAYDRGRVVLFERYDAQYGLLKWLHFKNNGVCVYGSIRPSKGLRQRDPLSPYLFFICAEGFSSLVSKSERVGDLSGFRCSCSSPKIKHRFYANDSLMFTRANYEECLNIRRLLEVYLSASGQLINFNKSVVCFGRQVSLVVKKDLADVLGMKVVESHETYLGLPHQTSKCKRAMFDNIKQQV</sequence>
<dbReference type="PANTHER" id="PTHR46890">
    <property type="entry name" value="NON-LTR RETROLELEMENT REVERSE TRANSCRIPTASE-LIKE PROTEIN-RELATED"/>
    <property type="match status" value="1"/>
</dbReference>
<dbReference type="Proteomes" id="UP001280121">
    <property type="component" value="Unassembled WGS sequence"/>
</dbReference>
<evidence type="ECO:0000313" key="2">
    <source>
        <dbReference type="EMBL" id="KAK2657861.1"/>
    </source>
</evidence>
<name>A0AAD9XES7_9ROSI</name>
<dbReference type="AlphaFoldDB" id="A0AAD9XES7"/>
<protein>
    <recommendedName>
        <fullName evidence="1">Reverse transcriptase domain-containing protein</fullName>
    </recommendedName>
</protein>
<gene>
    <name evidence="2" type="ORF">Ddye_010913</name>
</gene>
<evidence type="ECO:0000313" key="3">
    <source>
        <dbReference type="Proteomes" id="UP001280121"/>
    </source>
</evidence>
<keyword evidence="3" id="KW-1185">Reference proteome</keyword>